<proteinExistence type="predicted"/>
<dbReference type="SUPFAM" id="SSF141571">
    <property type="entry name" value="Pentapeptide repeat-like"/>
    <property type="match status" value="1"/>
</dbReference>
<keyword evidence="2" id="KW-1185">Reference proteome</keyword>
<dbReference type="RefSeq" id="WP_344549908.1">
    <property type="nucleotide sequence ID" value="NZ_BAAANS010000002.1"/>
</dbReference>
<name>A0ABN2W718_9ACTN</name>
<evidence type="ECO:0000313" key="2">
    <source>
        <dbReference type="Proteomes" id="UP001500897"/>
    </source>
</evidence>
<dbReference type="PANTHER" id="PTHR14136:SF17">
    <property type="entry name" value="BTB_POZ DOMAIN-CONTAINING PROTEIN KCTD9"/>
    <property type="match status" value="1"/>
</dbReference>
<protein>
    <recommendedName>
        <fullName evidence="3">Pentapeptide repeat protein</fullName>
    </recommendedName>
</protein>
<dbReference type="Gene3D" id="2.160.20.80">
    <property type="entry name" value="E3 ubiquitin-protein ligase SopA"/>
    <property type="match status" value="1"/>
</dbReference>
<dbReference type="Proteomes" id="UP001500897">
    <property type="component" value="Unassembled WGS sequence"/>
</dbReference>
<dbReference type="InterPro" id="IPR001646">
    <property type="entry name" value="5peptide_repeat"/>
</dbReference>
<organism evidence="1 2">
    <name type="scientific">Kitasatospora saccharophila</name>
    <dbReference type="NCBI Taxonomy" id="407973"/>
    <lineage>
        <taxon>Bacteria</taxon>
        <taxon>Bacillati</taxon>
        <taxon>Actinomycetota</taxon>
        <taxon>Actinomycetes</taxon>
        <taxon>Kitasatosporales</taxon>
        <taxon>Streptomycetaceae</taxon>
        <taxon>Kitasatospora</taxon>
    </lineage>
</organism>
<evidence type="ECO:0008006" key="3">
    <source>
        <dbReference type="Google" id="ProtNLM"/>
    </source>
</evidence>
<evidence type="ECO:0000313" key="1">
    <source>
        <dbReference type="EMBL" id="GAA2084669.1"/>
    </source>
</evidence>
<gene>
    <name evidence="1" type="ORF">GCM10009759_03910</name>
</gene>
<accession>A0ABN2W718</accession>
<sequence>MKTRTYGTTRVTLPGLDATDQHLQPVGHLGGDSVRDFLYADVDLRDLDLIDTALLAGRIRNLSAQRTTLEGVRLSSVEITATTISSLAWSGSRATQTHWAASRLMGATITGVALTDVLFEGCRLDYATFETVRASGTVVFDRCVLTEATFTGCDLTGAVFRDCTLDQTVFGRGKYRDTDLRGNDLSTISGTANLTGVLLDPAQPDQLIRALLTELDATVLPLDQT</sequence>
<dbReference type="Pfam" id="PF00805">
    <property type="entry name" value="Pentapeptide"/>
    <property type="match status" value="1"/>
</dbReference>
<dbReference type="InterPro" id="IPR051082">
    <property type="entry name" value="Pentapeptide-BTB/POZ_domain"/>
</dbReference>
<reference evidence="1 2" key="1">
    <citation type="journal article" date="2019" name="Int. J. Syst. Evol. Microbiol.">
        <title>The Global Catalogue of Microorganisms (GCM) 10K type strain sequencing project: providing services to taxonomists for standard genome sequencing and annotation.</title>
        <authorList>
            <consortium name="The Broad Institute Genomics Platform"/>
            <consortium name="The Broad Institute Genome Sequencing Center for Infectious Disease"/>
            <person name="Wu L."/>
            <person name="Ma J."/>
        </authorList>
    </citation>
    <scope>NUCLEOTIDE SEQUENCE [LARGE SCALE GENOMIC DNA]</scope>
    <source>
        <strain evidence="1 2">JCM 14559</strain>
    </source>
</reference>
<dbReference type="EMBL" id="BAAANS010000002">
    <property type="protein sequence ID" value="GAA2084669.1"/>
    <property type="molecule type" value="Genomic_DNA"/>
</dbReference>
<comment type="caution">
    <text evidence="1">The sequence shown here is derived from an EMBL/GenBank/DDBJ whole genome shotgun (WGS) entry which is preliminary data.</text>
</comment>
<dbReference type="PANTHER" id="PTHR14136">
    <property type="entry name" value="BTB_POZ DOMAIN-CONTAINING PROTEIN KCTD9"/>
    <property type="match status" value="1"/>
</dbReference>